<proteinExistence type="predicted"/>
<accession>A0A8S5LSH3</accession>
<sequence>MECPQQLMKNRHKIHNICPGIKVDVCVVM</sequence>
<dbReference type="EMBL" id="BK014727">
    <property type="protein sequence ID" value="DAD72977.1"/>
    <property type="molecule type" value="Genomic_DNA"/>
</dbReference>
<name>A0A8S5LSH3_9CAUD</name>
<protein>
    <submittedName>
        <fullName evidence="1">Uncharacterized protein</fullName>
    </submittedName>
</protein>
<organism evidence="1">
    <name type="scientific">Siphoviridae sp. ctMAv2</name>
    <dbReference type="NCBI Taxonomy" id="2826258"/>
    <lineage>
        <taxon>Viruses</taxon>
        <taxon>Duplodnaviria</taxon>
        <taxon>Heunggongvirae</taxon>
        <taxon>Uroviricota</taxon>
        <taxon>Caudoviricetes</taxon>
    </lineage>
</organism>
<reference evidence="1" key="1">
    <citation type="journal article" date="2021" name="Proc. Natl. Acad. Sci. U.S.A.">
        <title>A Catalog of Tens of Thousands of Viruses from Human Metagenomes Reveals Hidden Associations with Chronic Diseases.</title>
        <authorList>
            <person name="Tisza M.J."/>
            <person name="Buck C.B."/>
        </authorList>
    </citation>
    <scope>NUCLEOTIDE SEQUENCE</scope>
    <source>
        <strain evidence="1">CtMAv2</strain>
    </source>
</reference>
<evidence type="ECO:0000313" key="1">
    <source>
        <dbReference type="EMBL" id="DAD72977.1"/>
    </source>
</evidence>